<dbReference type="PANTHER" id="PTHR31268">
    <property type="match status" value="1"/>
</dbReference>
<dbReference type="Pfam" id="PF05691">
    <property type="entry name" value="Raffinose_syn"/>
    <property type="match status" value="2"/>
</dbReference>
<dbReference type="OrthoDB" id="36121at2157"/>
<sequence>MNILLDKIFVKNDIIPKLMYSTKNYQEYDVFNTRIYIDHGIGISSEASFTKAEIKLEPYETFLGLTILPIVNYDKAYTYFPQMYAFDRSDVNEPNIKYPFFRNVKDLNELNSLYPCWAYPYTSKDSKNVAYYTTALLTKREDKYYTYLVASNNGVLASLKDNLTLVLEGKYNPDKIAWVLFIGESDDPYASIRNSFESMASKLPVKLRETKRKPRIIGKLGWCSWNAFLTTLDSEKVTNTVRKIEEKGIRFGFIIIDDGYQKLDENKALSSIFDPAKFPSGFPEFNELGIWHTINIYWNGYTEEFKKELKEGLKTGNTYVPPEDLEKGLKAFNTFHRNLKKVAKTLSFIKVDNQWSVRKFYSYPENVILAVQLSAYLEDLEVLSCMSMTPECYTNYFYSNIMRTSNDYLPNSKTGTKLHILFNAYNSLFFNNIVYPDYDMFSSYDIDALPHLVSRIFSGGPVYITDRDPERTNISLLKKIIIKDSITTVDYPAIITKDLIFKNPYEEDVLLKLASKANNIPVIAFFNVNKDSKKIKDTITLKDLPYHVSEESLMYYKVIAEEYGNFSDLKVELDENQAEIVILAKKGTKIGLKEFLLPPATMKDETPLTSGTLIILDDPIKEVQVNL</sequence>
<dbReference type="SUPFAM" id="SSF51445">
    <property type="entry name" value="(Trans)glycosidases"/>
    <property type="match status" value="1"/>
</dbReference>
<accession>A0A1W6JYU9</accession>
<name>A0A1W6JYU9_9CREN</name>
<dbReference type="InterPro" id="IPR013785">
    <property type="entry name" value="Aldolase_TIM"/>
</dbReference>
<dbReference type="Proteomes" id="UP000193404">
    <property type="component" value="Chromosome"/>
</dbReference>
<reference evidence="2 3" key="1">
    <citation type="submission" date="2017-03" db="EMBL/GenBank/DDBJ databases">
        <title>Sulfur activation and transportation mechanism of thermophilic Archaea Acidianus manzaensis YN-25.</title>
        <authorList>
            <person name="Ma Y."/>
            <person name="Yang Y."/>
            <person name="Xia J."/>
        </authorList>
    </citation>
    <scope>NUCLEOTIDE SEQUENCE [LARGE SCALE GENOMIC DNA]</scope>
    <source>
        <strain evidence="2 3">YN-25</strain>
    </source>
</reference>
<dbReference type="InterPro" id="IPR017853">
    <property type="entry name" value="GH"/>
</dbReference>
<proteinExistence type="predicted"/>
<dbReference type="STRING" id="282676.B6F84_04940"/>
<dbReference type="AlphaFoldDB" id="A0A1W6JYU9"/>
<dbReference type="GeneID" id="41590242"/>
<dbReference type="InterPro" id="IPR008811">
    <property type="entry name" value="Glycosyl_hydrolases_36"/>
</dbReference>
<dbReference type="KEGG" id="aman:B6F84_04940"/>
<keyword evidence="1" id="KW-0119">Carbohydrate metabolism</keyword>
<evidence type="ECO:0000313" key="2">
    <source>
        <dbReference type="EMBL" id="ARM75438.1"/>
    </source>
</evidence>
<dbReference type="PANTHER" id="PTHR31268:SF32">
    <property type="entry name" value="GALACTINOL--SUCROSE GALACTOSYLTRANSFERASE 2-RELATED"/>
    <property type="match status" value="1"/>
</dbReference>
<protein>
    <recommendedName>
        <fullName evidence="4">Raffinose synthase</fullName>
    </recommendedName>
</protein>
<dbReference type="EMBL" id="CP020477">
    <property type="protein sequence ID" value="ARM75438.1"/>
    <property type="molecule type" value="Genomic_DNA"/>
</dbReference>
<dbReference type="RefSeq" id="WP_148691208.1">
    <property type="nucleotide sequence ID" value="NZ_CP020477.1"/>
</dbReference>
<keyword evidence="3" id="KW-1185">Reference proteome</keyword>
<organism evidence="2 3">
    <name type="scientific">Acidianus manzaensis</name>
    <dbReference type="NCBI Taxonomy" id="282676"/>
    <lineage>
        <taxon>Archaea</taxon>
        <taxon>Thermoproteota</taxon>
        <taxon>Thermoprotei</taxon>
        <taxon>Sulfolobales</taxon>
        <taxon>Sulfolobaceae</taxon>
        <taxon>Acidianus</taxon>
    </lineage>
</organism>
<gene>
    <name evidence="2" type="ORF">B6F84_04940</name>
</gene>
<evidence type="ECO:0000313" key="3">
    <source>
        <dbReference type="Proteomes" id="UP000193404"/>
    </source>
</evidence>
<dbReference type="Gene3D" id="3.20.20.70">
    <property type="entry name" value="Aldolase class I"/>
    <property type="match status" value="1"/>
</dbReference>
<evidence type="ECO:0000256" key="1">
    <source>
        <dbReference type="ARBA" id="ARBA00023277"/>
    </source>
</evidence>
<evidence type="ECO:0008006" key="4">
    <source>
        <dbReference type="Google" id="ProtNLM"/>
    </source>
</evidence>